<reference evidence="4 5" key="1">
    <citation type="submission" date="2006-10" db="EMBL/GenBank/DDBJ databases">
        <title>Complete sequence of Syntrophobacter fumaroxidans MPOB.</title>
        <authorList>
            <consortium name="US DOE Joint Genome Institute"/>
            <person name="Copeland A."/>
            <person name="Lucas S."/>
            <person name="Lapidus A."/>
            <person name="Barry K."/>
            <person name="Detter J.C."/>
            <person name="Glavina del Rio T."/>
            <person name="Hammon N."/>
            <person name="Israni S."/>
            <person name="Pitluck S."/>
            <person name="Goltsman E.G."/>
            <person name="Martinez M."/>
            <person name="Schmutz J."/>
            <person name="Larimer F."/>
            <person name="Land M."/>
            <person name="Hauser L."/>
            <person name="Kyrpides N."/>
            <person name="Kim E."/>
            <person name="Boone D.R."/>
            <person name="Brockman F."/>
            <person name="Culley D."/>
            <person name="Ferry J."/>
            <person name="Gunsalus R."/>
            <person name="McInerney M.J."/>
            <person name="Morrison M."/>
            <person name="Plugge C."/>
            <person name="Rohlin L."/>
            <person name="Scholten J."/>
            <person name="Sieber J."/>
            <person name="Stams A.J.M."/>
            <person name="Worm P."/>
            <person name="Henstra A.M."/>
            <person name="Richardson P."/>
        </authorList>
    </citation>
    <scope>NUCLEOTIDE SEQUENCE [LARGE SCALE GENOMIC DNA]</scope>
    <source>
        <strain evidence="5">DSM 10017 / MPOB</strain>
    </source>
</reference>
<dbReference type="InterPro" id="IPR051685">
    <property type="entry name" value="Ycf3/AcsC/BcsC/TPR_MFPF"/>
</dbReference>
<dbReference type="SMART" id="SM00028">
    <property type="entry name" value="TPR"/>
    <property type="match status" value="3"/>
</dbReference>
<gene>
    <name evidence="4" type="ordered locus">Sfum_4082</name>
</gene>
<dbReference type="RefSeq" id="WP_011700860.1">
    <property type="nucleotide sequence ID" value="NC_008554.1"/>
</dbReference>
<evidence type="ECO:0000256" key="1">
    <source>
        <dbReference type="ARBA" id="ARBA00022737"/>
    </source>
</evidence>
<evidence type="ECO:0000313" key="4">
    <source>
        <dbReference type="EMBL" id="ABK19747.1"/>
    </source>
</evidence>
<evidence type="ECO:0000256" key="2">
    <source>
        <dbReference type="ARBA" id="ARBA00022803"/>
    </source>
</evidence>
<accession>A0LQP5</accession>
<dbReference type="HOGENOM" id="CLU_491514_0_0_7"/>
<evidence type="ECO:0000256" key="3">
    <source>
        <dbReference type="PROSITE-ProRule" id="PRU00339"/>
    </source>
</evidence>
<dbReference type="Proteomes" id="UP000001784">
    <property type="component" value="Chromosome"/>
</dbReference>
<dbReference type="STRING" id="335543.Sfum_4082"/>
<evidence type="ECO:0000313" key="5">
    <source>
        <dbReference type="Proteomes" id="UP000001784"/>
    </source>
</evidence>
<dbReference type="Gene3D" id="1.25.40.10">
    <property type="entry name" value="Tetratricopeptide repeat domain"/>
    <property type="match status" value="2"/>
</dbReference>
<protein>
    <submittedName>
        <fullName evidence="4">Tetratricopeptide TPR_2 repeat protein</fullName>
    </submittedName>
</protein>
<dbReference type="AlphaFoldDB" id="A0LQP5"/>
<proteinExistence type="predicted"/>
<name>A0LQP5_SYNFM</name>
<sequence>MGIRGFRLGGVLIGVLLICLLPCSIRAQDPGAGAAAYRNAGQAIRIDKPEDALGPMQQAILEDPENLEYQYQLGGIYLRLGRLDEAEVIFRALIAQNEEAYRKAWFDVAHIRSRRGDDAGAVEALGKARPADPGRADYEIGLCRMKLNEYREAIGSFRKAGAARPDLAPRAIAQEGICFAHLKEYKEARKSLEAALKMDQPPETAAELRKLLAAVENAARVGKPWHVTGAVGFQYDSNVLQDSLDEAARASGEGDGAFVANVTGSYDFYRDDSWRVGAAYNHYQVTYFTQSDSGVIGARPALYAQLNKAPFYPGLEYQYSHFWAGGDSKADVQTVVPNLTIVHDEHWRTYIRGEANWRFFRDVTPDDRVYNIGITEMYMMKGGKAHIRAGYLMTLDDLVDSERTGYVSHGGLVGFQYPVYREWFVDVSGLFMWRDYDFDPVISLTRTRKDTEQDLNVLLRGPITSNLQMNFLFQYIWNDSNIVKMGNNESFDPYNYRRAIFTCFLTFDY</sequence>
<feature type="repeat" description="TPR" evidence="3">
    <location>
        <begin position="134"/>
        <end position="167"/>
    </location>
</feature>
<dbReference type="EMBL" id="CP000478">
    <property type="protein sequence ID" value="ABK19747.1"/>
    <property type="molecule type" value="Genomic_DNA"/>
</dbReference>
<dbReference type="InterPro" id="IPR011990">
    <property type="entry name" value="TPR-like_helical_dom_sf"/>
</dbReference>
<dbReference type="SUPFAM" id="SSF48452">
    <property type="entry name" value="TPR-like"/>
    <property type="match status" value="1"/>
</dbReference>
<keyword evidence="2 3" id="KW-0802">TPR repeat</keyword>
<dbReference type="InParanoid" id="A0LQP5"/>
<organism evidence="4 5">
    <name type="scientific">Syntrophobacter fumaroxidans (strain DSM 10017 / MPOB)</name>
    <dbReference type="NCBI Taxonomy" id="335543"/>
    <lineage>
        <taxon>Bacteria</taxon>
        <taxon>Pseudomonadati</taxon>
        <taxon>Thermodesulfobacteriota</taxon>
        <taxon>Syntrophobacteria</taxon>
        <taxon>Syntrophobacterales</taxon>
        <taxon>Syntrophobacteraceae</taxon>
        <taxon>Syntrophobacter</taxon>
    </lineage>
</organism>
<dbReference type="OrthoDB" id="5450625at2"/>
<dbReference type="eggNOG" id="COG0457">
    <property type="taxonomic scope" value="Bacteria"/>
</dbReference>
<dbReference type="PANTHER" id="PTHR44943">
    <property type="entry name" value="CELLULOSE SYNTHASE OPERON PROTEIN C"/>
    <property type="match status" value="1"/>
</dbReference>
<dbReference type="Pfam" id="PF13432">
    <property type="entry name" value="TPR_16"/>
    <property type="match status" value="1"/>
</dbReference>
<dbReference type="InterPro" id="IPR019734">
    <property type="entry name" value="TPR_rpt"/>
</dbReference>
<keyword evidence="5" id="KW-1185">Reference proteome</keyword>
<keyword evidence="1" id="KW-0677">Repeat</keyword>
<dbReference type="KEGG" id="sfu:Sfum_4082"/>
<dbReference type="PANTHER" id="PTHR44943:SF8">
    <property type="entry name" value="TPR REPEAT-CONTAINING PROTEIN MJ0263"/>
    <property type="match status" value="1"/>
</dbReference>
<dbReference type="PROSITE" id="PS50005">
    <property type="entry name" value="TPR"/>
    <property type="match status" value="1"/>
</dbReference>
<dbReference type="Pfam" id="PF14559">
    <property type="entry name" value="TPR_19"/>
    <property type="match status" value="1"/>
</dbReference>